<dbReference type="CDD" id="cd05242">
    <property type="entry name" value="SDR_a8"/>
    <property type="match status" value="1"/>
</dbReference>
<dbReference type="InterPro" id="IPR036291">
    <property type="entry name" value="NAD(P)-bd_dom_sf"/>
</dbReference>
<feature type="domain" description="NAD-dependent epimerase/dehydratase" evidence="2">
    <location>
        <begin position="5"/>
        <end position="224"/>
    </location>
</feature>
<dbReference type="AlphaFoldDB" id="A0A916LJ89"/>
<comment type="caution">
    <text evidence="4">The sequence shown here is derived from an EMBL/GenBank/DDBJ whole genome shotgun (WGS) entry which is preliminary data.</text>
</comment>
<evidence type="ECO:0000313" key="4">
    <source>
        <dbReference type="EMBL" id="CUT00474.1"/>
    </source>
</evidence>
<evidence type="ECO:0008006" key="6">
    <source>
        <dbReference type="Google" id="ProtNLM"/>
    </source>
</evidence>
<dbReference type="Proteomes" id="UP000243105">
    <property type="component" value="Unassembled WGS sequence"/>
</dbReference>
<dbReference type="PANTHER" id="PTHR11092">
    <property type="entry name" value="SUGAR NUCLEOTIDE EPIMERASE RELATED"/>
    <property type="match status" value="1"/>
</dbReference>
<evidence type="ECO:0000259" key="3">
    <source>
        <dbReference type="Pfam" id="PF08338"/>
    </source>
</evidence>
<dbReference type="SUPFAM" id="SSF51735">
    <property type="entry name" value="NAD(P)-binding Rossmann-fold domains"/>
    <property type="match status" value="1"/>
</dbReference>
<dbReference type="InterPro" id="IPR013549">
    <property type="entry name" value="DUF1731"/>
</dbReference>
<evidence type="ECO:0000259" key="2">
    <source>
        <dbReference type="Pfam" id="PF01370"/>
    </source>
</evidence>
<name>A0A916LJ89_KRYT1</name>
<evidence type="ECO:0000313" key="5">
    <source>
        <dbReference type="Proteomes" id="UP000243105"/>
    </source>
</evidence>
<dbReference type="RefSeq" id="WP_072263808.1">
    <property type="nucleotide sequence ID" value="NZ_CZVV01000039.1"/>
</dbReference>
<gene>
    <name evidence="4" type="ORF">JGI25_00739</name>
</gene>
<accession>A0A916LJ89</accession>
<dbReference type="InterPro" id="IPR010099">
    <property type="entry name" value="SDR39U1"/>
</dbReference>
<dbReference type="Gene3D" id="3.40.50.720">
    <property type="entry name" value="NAD(P)-binding Rossmann-like Domain"/>
    <property type="match status" value="1"/>
</dbReference>
<organism evidence="4 5">
    <name type="scientific">Kryptobacter tengchongensis</name>
    <dbReference type="NCBI Taxonomy" id="1643429"/>
    <lineage>
        <taxon>Bacteria</taxon>
        <taxon>Pseudomonadati</taxon>
        <taxon>Candidatus Kryptoniota</taxon>
        <taxon>Candidatus Kryptobacter</taxon>
    </lineage>
</organism>
<feature type="domain" description="DUF1731" evidence="3">
    <location>
        <begin position="251"/>
        <end position="299"/>
    </location>
</feature>
<reference evidence="4 5" key="1">
    <citation type="submission" date="2015-11" db="EMBL/GenBank/DDBJ databases">
        <authorList>
            <person name="Varghese N."/>
        </authorList>
    </citation>
    <scope>NUCLEOTIDE SEQUENCE [LARGE SCALE GENOMIC DNA]</scope>
    <source>
        <strain evidence="4 5">JGI-25</strain>
    </source>
</reference>
<dbReference type="Pfam" id="PF08338">
    <property type="entry name" value="DUF1731"/>
    <property type="match status" value="1"/>
</dbReference>
<dbReference type="InterPro" id="IPR001509">
    <property type="entry name" value="Epimerase_deHydtase"/>
</dbReference>
<dbReference type="PANTHER" id="PTHR11092:SF0">
    <property type="entry name" value="EPIMERASE FAMILY PROTEIN SDR39U1"/>
    <property type="match status" value="1"/>
</dbReference>
<dbReference type="EMBL" id="CZVV01000039">
    <property type="protein sequence ID" value="CUT00474.1"/>
    <property type="molecule type" value="Genomic_DNA"/>
</dbReference>
<dbReference type="Pfam" id="PF01370">
    <property type="entry name" value="Epimerase"/>
    <property type="match status" value="1"/>
</dbReference>
<proteinExistence type="inferred from homology"/>
<sequence length="302" mass="33712">MSKTITIAGGTGFIGSYVADFLSKDGHKILISSRNPERLKAFEGFSWNPDFEDFPVDVAQRSDVIINLIGETISQRWTKKVKERLRSSRINSTRKIVDAFSKINPAGKIFISASATGFYGSKRDEILTENSEAGGDFLAQLCKDWEGEAKKAEEFGVRTIILRIGIVIGEGGGFLARLTPLFKLGLGGKIADGRMWMSWVHIEDLARVVKFGIENENVRGIYNVVSPNPVTNEEFTRTFAKVLNRPSFFPVPKFGLKILFGKELTEIALTASQRVKPERLIEAGFEFKYSDIETALKSLFEK</sequence>
<evidence type="ECO:0000256" key="1">
    <source>
        <dbReference type="ARBA" id="ARBA00009353"/>
    </source>
</evidence>
<protein>
    <recommendedName>
        <fullName evidence="6">TIGR01777 family protein</fullName>
    </recommendedName>
</protein>
<comment type="similarity">
    <text evidence="1">Belongs to the NAD(P)-dependent epimerase/dehydratase family. SDR39U1 subfamily.</text>
</comment>
<dbReference type="NCBIfam" id="TIGR01777">
    <property type="entry name" value="yfcH"/>
    <property type="match status" value="1"/>
</dbReference>